<organism evidence="1 2">
    <name type="scientific">Selenomonas sputigena (strain ATCC 35185 / DSM 20758 / CCUG 44933 / VPI D19B-28)</name>
    <dbReference type="NCBI Taxonomy" id="546271"/>
    <lineage>
        <taxon>Bacteria</taxon>
        <taxon>Bacillati</taxon>
        <taxon>Bacillota</taxon>
        <taxon>Negativicutes</taxon>
        <taxon>Selenomonadales</taxon>
        <taxon>Selenomonadaceae</taxon>
        <taxon>Selenomonas</taxon>
    </lineage>
</organism>
<accession>C9LS00</accession>
<reference evidence="1 2" key="1">
    <citation type="submission" date="2009-09" db="EMBL/GenBank/DDBJ databases">
        <authorList>
            <person name="Weinstock G."/>
            <person name="Sodergren E."/>
            <person name="Clifton S."/>
            <person name="Fulton L."/>
            <person name="Fulton B."/>
            <person name="Courtney L."/>
            <person name="Fronick C."/>
            <person name="Harrison M."/>
            <person name="Strong C."/>
            <person name="Farmer C."/>
            <person name="Delahaunty K."/>
            <person name="Markovic C."/>
            <person name="Hall O."/>
            <person name="Minx P."/>
            <person name="Tomlinson C."/>
            <person name="Mitreva M."/>
            <person name="Nelson J."/>
            <person name="Hou S."/>
            <person name="Wollam A."/>
            <person name="Pepin K.H."/>
            <person name="Johnson M."/>
            <person name="Bhonagiri V."/>
            <person name="Nash W.E."/>
            <person name="Warren W."/>
            <person name="Chinwalla A."/>
            <person name="Mardis E.R."/>
            <person name="Wilson R.K."/>
        </authorList>
    </citation>
    <scope>NUCLEOTIDE SEQUENCE [LARGE SCALE GENOMIC DNA]</scope>
    <source>
        <strain evidence="2">ATCC 35185 / DSM 20758 / VPI D19B-28</strain>
    </source>
</reference>
<comment type="caution">
    <text evidence="1">The sequence shown here is derived from an EMBL/GenBank/DDBJ whole genome shotgun (WGS) entry which is preliminary data.</text>
</comment>
<dbReference type="STRING" id="546271.Selsp_0997"/>
<dbReference type="EMBL" id="ACKP02000003">
    <property type="protein sequence ID" value="EEX78418.1"/>
    <property type="molecule type" value="Genomic_DNA"/>
</dbReference>
<dbReference type="Proteomes" id="UP000003505">
    <property type="component" value="Unassembled WGS sequence"/>
</dbReference>
<dbReference type="OrthoDB" id="48384at2"/>
<name>C9LS00_SELS3</name>
<dbReference type="AlphaFoldDB" id="C9LS00"/>
<protein>
    <submittedName>
        <fullName evidence="1">Uncharacterized protein</fullName>
    </submittedName>
</protein>
<sequence>MLEISLQELAAALEKTDVLQGYADTRDGRIILMREDESDAQTEAASREEERMERLLSIEEDWQRYVPLPDIYNAEIRSIMQTFAEKAPQEARAALEETLRGASARLRFRRAVQRLSLAAAWQAHLSSSLLMLARDWCEENAIAYRE</sequence>
<gene>
    <name evidence="1" type="ORF">SELSPUOL_00221</name>
</gene>
<evidence type="ECO:0000313" key="1">
    <source>
        <dbReference type="EMBL" id="EEX78418.1"/>
    </source>
</evidence>
<evidence type="ECO:0000313" key="2">
    <source>
        <dbReference type="Proteomes" id="UP000003505"/>
    </source>
</evidence>
<proteinExistence type="predicted"/>
<dbReference type="InterPro" id="IPR005361">
    <property type="entry name" value="UPF0158"/>
</dbReference>
<dbReference type="Pfam" id="PF03682">
    <property type="entry name" value="UPF0158"/>
    <property type="match status" value="1"/>
</dbReference>